<keyword evidence="2" id="KW-1133">Transmembrane helix</keyword>
<feature type="compositionally biased region" description="Low complexity" evidence="1">
    <location>
        <begin position="141"/>
        <end position="151"/>
    </location>
</feature>
<accession>A0ABZ1P0Q7</accession>
<evidence type="ECO:0000256" key="2">
    <source>
        <dbReference type="SAM" id="Phobius"/>
    </source>
</evidence>
<reference evidence="3 4" key="1">
    <citation type="submission" date="2022-10" db="EMBL/GenBank/DDBJ databases">
        <title>The complete genomes of actinobacterial strains from the NBC collection.</title>
        <authorList>
            <person name="Joergensen T.S."/>
            <person name="Alvarez Arevalo M."/>
            <person name="Sterndorff E.B."/>
            <person name="Faurdal D."/>
            <person name="Vuksanovic O."/>
            <person name="Mourched A.-S."/>
            <person name="Charusanti P."/>
            <person name="Shaw S."/>
            <person name="Blin K."/>
            <person name="Weber T."/>
        </authorList>
    </citation>
    <scope>NUCLEOTIDE SEQUENCE [LARGE SCALE GENOMIC DNA]</scope>
    <source>
        <strain evidence="3 4">NBC_00456</strain>
    </source>
</reference>
<dbReference type="SUPFAM" id="SSF49785">
    <property type="entry name" value="Galactose-binding domain-like"/>
    <property type="match status" value="1"/>
</dbReference>
<dbReference type="PANTHER" id="PTHR42746:SF2">
    <property type="entry name" value="DIADENOSINE 5',5'''-P1,P4-TETRAPHOSPHATE PHOSPHORYLASE 2-RELATED"/>
    <property type="match status" value="1"/>
</dbReference>
<dbReference type="Proteomes" id="UP001341259">
    <property type="component" value="Chromosome"/>
</dbReference>
<organism evidence="3 4">
    <name type="scientific">Streptomyces violaceus</name>
    <name type="common">Streptomyces venezuelae</name>
    <dbReference type="NCBI Taxonomy" id="1936"/>
    <lineage>
        <taxon>Bacteria</taxon>
        <taxon>Bacillati</taxon>
        <taxon>Actinomycetota</taxon>
        <taxon>Actinomycetes</taxon>
        <taxon>Kitasatosporales</taxon>
        <taxon>Streptomycetaceae</taxon>
        <taxon>Streptomyces</taxon>
    </lineage>
</organism>
<dbReference type="InterPro" id="IPR053364">
    <property type="entry name" value="Fork-head_TF_regulator"/>
</dbReference>
<proteinExistence type="predicted"/>
<evidence type="ECO:0000256" key="1">
    <source>
        <dbReference type="SAM" id="MobiDB-lite"/>
    </source>
</evidence>
<dbReference type="PANTHER" id="PTHR42746">
    <property type="entry name" value="DIADENOSINE 5',5'''-P1,P4-TETRAPHOSPHATE PHOSPHORYLASE"/>
    <property type="match status" value="1"/>
</dbReference>
<dbReference type="Gene3D" id="2.60.120.260">
    <property type="entry name" value="Galactose-binding domain-like"/>
    <property type="match status" value="1"/>
</dbReference>
<sequence>MTTPQNCADCGTRAEPGQSFCDACGAVLSWTDRPAGGSGPRAGVSGPPAPGRAAQRTGPSRASESSGEPESTGRARASGPAGDSRASAPTGHARPDGEPGGASSPPSPEPGWDAFARPDGGTGLARAPRDRLGTGTATHQGATRTAATPPGTSDPARDEAAPRHGDHPGPPGTTASSPGTHARPDATTHPDTTSGPGATPHHDIAGPGTPSTAVPFADDTAPTEPVPAAPRTPHPADAGSDTHGMTDRARSLLIPVGDPEPQPAPHPSVTPVLPGRPEPQRPQAVRAPGQEQGMDGGAPCPWCATRNRPERHFCARCAMPMAGDGPAGPARLPWWRRLGPFGSQEAPWAGDRPRLRRAFDRVLSWLGIVIVLSLLIVLVINIPQGIQATRDHFAKRAEVSPDRFTASRYFPGHKPDLAFDKLNDTWWGPGVSQSGEGQWVEARFDQPTRLLDLIITPGVSTRPDKLRESALPHRVEATITGADGKKTTRQLTLDQGAGPQRRAFRVGAVTAVRFTIESAHGISASKQVAIAEIEFFGPSSANSS</sequence>
<feature type="compositionally biased region" description="Basic and acidic residues" evidence="1">
    <location>
        <begin position="155"/>
        <end position="167"/>
    </location>
</feature>
<dbReference type="InterPro" id="IPR057561">
    <property type="entry name" value="NADase_transloc"/>
</dbReference>
<gene>
    <name evidence="3" type="ORF">OHB29_31690</name>
</gene>
<dbReference type="InterPro" id="IPR008979">
    <property type="entry name" value="Galactose-bd-like_sf"/>
</dbReference>
<feature type="transmembrane region" description="Helical" evidence="2">
    <location>
        <begin position="362"/>
        <end position="382"/>
    </location>
</feature>
<feature type="compositionally biased region" description="Pro residues" evidence="1">
    <location>
        <begin position="224"/>
        <end position="233"/>
    </location>
</feature>
<protein>
    <submittedName>
        <fullName evidence="3">Zinc ribbon domain-containing protein</fullName>
    </submittedName>
</protein>
<feature type="compositionally biased region" description="Pro residues" evidence="1">
    <location>
        <begin position="258"/>
        <end position="268"/>
    </location>
</feature>
<keyword evidence="2" id="KW-0472">Membrane</keyword>
<feature type="region of interest" description="Disordered" evidence="1">
    <location>
        <begin position="29"/>
        <end position="295"/>
    </location>
</feature>
<keyword evidence="2" id="KW-0812">Transmembrane</keyword>
<name>A0ABZ1P0Q7_STRVL</name>
<dbReference type="RefSeq" id="WP_328343865.1">
    <property type="nucleotide sequence ID" value="NZ_CP107906.1"/>
</dbReference>
<dbReference type="EMBL" id="CP107906">
    <property type="protein sequence ID" value="WUG97195.1"/>
    <property type="molecule type" value="Genomic_DNA"/>
</dbReference>
<dbReference type="NCBIfam" id="NF047619">
    <property type="entry name" value="NADase_discoid"/>
    <property type="match status" value="1"/>
</dbReference>
<evidence type="ECO:0000313" key="3">
    <source>
        <dbReference type="EMBL" id="WUG97195.1"/>
    </source>
</evidence>
<evidence type="ECO:0000313" key="4">
    <source>
        <dbReference type="Proteomes" id="UP001341259"/>
    </source>
</evidence>
<feature type="compositionally biased region" description="Polar residues" evidence="1">
    <location>
        <begin position="57"/>
        <end position="69"/>
    </location>
</feature>
<keyword evidence="4" id="KW-1185">Reference proteome</keyword>